<evidence type="ECO:0000313" key="2">
    <source>
        <dbReference type="EMBL" id="MBC5621299.1"/>
    </source>
</evidence>
<protein>
    <submittedName>
        <fullName evidence="2">ATPase</fullName>
    </submittedName>
</protein>
<evidence type="ECO:0000313" key="3">
    <source>
        <dbReference type="Proteomes" id="UP000646484"/>
    </source>
</evidence>
<keyword evidence="3" id="KW-1185">Reference proteome</keyword>
<proteinExistence type="predicted"/>
<dbReference type="EMBL" id="JACOOH010000004">
    <property type="protein sequence ID" value="MBC5621299.1"/>
    <property type="molecule type" value="Genomic_DNA"/>
</dbReference>
<feature type="domain" description="ATPase" evidence="1">
    <location>
        <begin position="20"/>
        <end position="265"/>
    </location>
</feature>
<evidence type="ECO:0000259" key="1">
    <source>
        <dbReference type="Pfam" id="PF01637"/>
    </source>
</evidence>
<dbReference type="InterPro" id="IPR011579">
    <property type="entry name" value="ATPase_dom"/>
</dbReference>
<dbReference type="SUPFAM" id="SSF52540">
    <property type="entry name" value="P-loop containing nucleoside triphosphate hydrolases"/>
    <property type="match status" value="1"/>
</dbReference>
<accession>A0ABR7D079</accession>
<dbReference type="Proteomes" id="UP000646484">
    <property type="component" value="Unassembled WGS sequence"/>
</dbReference>
<comment type="caution">
    <text evidence="2">The sequence shown here is derived from an EMBL/GenBank/DDBJ whole genome shotgun (WGS) entry which is preliminary data.</text>
</comment>
<organism evidence="2 3">
    <name type="scientific">Butyricimonas hominis</name>
    <dbReference type="NCBI Taxonomy" id="2763032"/>
    <lineage>
        <taxon>Bacteria</taxon>
        <taxon>Pseudomonadati</taxon>
        <taxon>Bacteroidota</taxon>
        <taxon>Bacteroidia</taxon>
        <taxon>Bacteroidales</taxon>
        <taxon>Odoribacteraceae</taxon>
        <taxon>Butyricimonas</taxon>
    </lineage>
</organism>
<dbReference type="RefSeq" id="WP_186975863.1">
    <property type="nucleotide sequence ID" value="NZ_JACOOH010000004.1"/>
</dbReference>
<dbReference type="PANTHER" id="PTHR34301:SF8">
    <property type="entry name" value="ATPASE DOMAIN-CONTAINING PROTEIN"/>
    <property type="match status" value="1"/>
</dbReference>
<dbReference type="PANTHER" id="PTHR34301">
    <property type="entry name" value="DNA-BINDING PROTEIN-RELATED"/>
    <property type="match status" value="1"/>
</dbReference>
<name>A0ABR7D079_9BACT</name>
<gene>
    <name evidence="2" type="ORF">H8S64_09330</name>
</gene>
<sequence length="384" mass="44944">MIAKVRNPFIISGYVSAEYFCDREMESDELTRAFFNERNTVIVSPRRMGKTGLIEHCFHRKQVQEEFYTFFIDIYATGTLREFVFALGKHIFETLKPKGKKFIEQFFAIISSLRPAFKLDSMSGQPVFDIGIGDIKQPELSLEEIFMYLERADKRCIVAIDEFQQIAKYPEKNVEAMLRTCIQRCKNANFVFSGSQRHMMQNMFFSASRPFYQSASLLNLEAIRPERYKEFVYHHFREAGKKITEECITRVYNLLEGHTWYMQMLFNRFYEQVEAGEEMTVNLADQILHLTVEANKTVYQSMVAMLPERQKEVLFAIAKEGKAMEITSTQFVKRHGLHSPSSVQSAIKQLLEREFITKDGGVYHVYDRFFGFWLAETYGTGYKL</sequence>
<reference evidence="2 3" key="1">
    <citation type="submission" date="2020-08" db="EMBL/GenBank/DDBJ databases">
        <title>Genome public.</title>
        <authorList>
            <person name="Liu C."/>
            <person name="Sun Q."/>
        </authorList>
    </citation>
    <scope>NUCLEOTIDE SEQUENCE [LARGE SCALE GENOMIC DNA]</scope>
    <source>
        <strain evidence="2 3">NSJ-56</strain>
    </source>
</reference>
<dbReference type="Gene3D" id="3.40.50.300">
    <property type="entry name" value="P-loop containing nucleotide triphosphate hydrolases"/>
    <property type="match status" value="1"/>
</dbReference>
<dbReference type="InterPro" id="IPR027417">
    <property type="entry name" value="P-loop_NTPase"/>
</dbReference>
<dbReference type="Pfam" id="PF01637">
    <property type="entry name" value="ATPase_2"/>
    <property type="match status" value="1"/>
</dbReference>